<organism evidence="1 2">
    <name type="scientific">Paenibacillus agri</name>
    <dbReference type="NCBI Taxonomy" id="2744309"/>
    <lineage>
        <taxon>Bacteria</taxon>
        <taxon>Bacillati</taxon>
        <taxon>Bacillota</taxon>
        <taxon>Bacilli</taxon>
        <taxon>Bacillales</taxon>
        <taxon>Paenibacillaceae</taxon>
        <taxon>Paenibacillus</taxon>
    </lineage>
</organism>
<dbReference type="EMBL" id="JABWCS010000207">
    <property type="protein sequence ID" value="NUU61298.1"/>
    <property type="molecule type" value="Genomic_DNA"/>
</dbReference>
<reference evidence="1" key="1">
    <citation type="submission" date="2020-06" db="EMBL/GenBank/DDBJ databases">
        <title>Paenibacillus sp. nov., isolated from soil.</title>
        <authorList>
            <person name="Seo Y.L."/>
        </authorList>
    </citation>
    <scope>NUCLEOTIDE SEQUENCE [LARGE SCALE GENOMIC DNA]</scope>
    <source>
        <strain evidence="1">JW14</strain>
    </source>
</reference>
<dbReference type="NCBIfam" id="TIGR01637">
    <property type="entry name" value="phage_arpU"/>
    <property type="match status" value="1"/>
</dbReference>
<name>A0A850EK08_9BACL</name>
<dbReference type="AlphaFoldDB" id="A0A850EK08"/>
<sequence>MNLSSLPELDRRRTQITIESMLEKYRIFKTVTFEAKEASITYSYTERFHGPTNAITDQTAALATHNVDVPAARRAYCAAIDTVVDRLDTREQQLVRERYMRRDEMYDYTIYNHVFDPPVSKDTYVKIRSKAFYKMALALTDLGLLSLDSLLKVTSKSPKLERGGSSLESIGHL</sequence>
<gene>
    <name evidence="1" type="ORF">HPT30_13165</name>
</gene>
<comment type="caution">
    <text evidence="1">The sequence shown here is derived from an EMBL/GenBank/DDBJ whole genome shotgun (WGS) entry which is preliminary data.</text>
</comment>
<dbReference type="RefSeq" id="WP_175371846.1">
    <property type="nucleotide sequence ID" value="NZ_JABWCS010000207.1"/>
</dbReference>
<protein>
    <submittedName>
        <fullName evidence="1">Transcriptional regulator</fullName>
    </submittedName>
</protein>
<dbReference type="Proteomes" id="UP000564806">
    <property type="component" value="Unassembled WGS sequence"/>
</dbReference>
<proteinExistence type="predicted"/>
<accession>A0A850EK08</accession>
<evidence type="ECO:0000313" key="1">
    <source>
        <dbReference type="EMBL" id="NUU61298.1"/>
    </source>
</evidence>
<dbReference type="InterPro" id="IPR006524">
    <property type="entry name" value="ArpU-like"/>
</dbReference>
<keyword evidence="2" id="KW-1185">Reference proteome</keyword>
<evidence type="ECO:0000313" key="2">
    <source>
        <dbReference type="Proteomes" id="UP000564806"/>
    </source>
</evidence>